<dbReference type="PANTHER" id="PTHR30319">
    <property type="entry name" value="PHENYLACETIC ACID REGULATOR-RELATED TRANSCRIPTIONAL REPRESSOR"/>
    <property type="match status" value="1"/>
</dbReference>
<evidence type="ECO:0000259" key="1">
    <source>
        <dbReference type="Pfam" id="PF07848"/>
    </source>
</evidence>
<feature type="domain" description="Transcriptional repressor PaaX-like central Cas2-like" evidence="3">
    <location>
        <begin position="144"/>
        <end position="223"/>
    </location>
</feature>
<dbReference type="InterPro" id="IPR011965">
    <property type="entry name" value="PaaX_trns_reg"/>
</dbReference>
<dbReference type="AlphaFoldDB" id="A0A1H4ZY06"/>
<evidence type="ECO:0000313" key="5">
    <source>
        <dbReference type="Proteomes" id="UP000198609"/>
    </source>
</evidence>
<sequence>MRPLPYGPGGPVARCGGAPGLVRERVITAPRQTLGCRYMTAQTTTATTAAGERESRHAPLILTVFGLYARGEHNWLSVASVISLMADLGVESRAVRSSVSRMKRRDVLRGERHEGLAGYSLADSTLQTLAEGDVRIFRQARASREDGWVLVVFSVPESEREKRHALRTTLTRLGFGTAAAGVWIAPGHLAAETRRTLERRELAAYVDIFTGDHFGFGDLREKVRSWWDLDELTALYADFLDRYRPVLDAVTRHEPPPLEAFRTYAPMLTQWRRMPYRDPGLPLELLPEEWNGVAAGELFHRLHDLLSAPAAAHAAEVFHTQP</sequence>
<dbReference type="InterPro" id="IPR012906">
    <property type="entry name" value="PaaX-like_N"/>
</dbReference>
<dbReference type="Pfam" id="PF07848">
    <property type="entry name" value="PaaX"/>
    <property type="match status" value="1"/>
</dbReference>
<dbReference type="Pfam" id="PF08223">
    <property type="entry name" value="PaaX_C"/>
    <property type="match status" value="1"/>
</dbReference>
<dbReference type="Pfam" id="PF20803">
    <property type="entry name" value="PaaX_M"/>
    <property type="match status" value="1"/>
</dbReference>
<dbReference type="InterPro" id="IPR013225">
    <property type="entry name" value="PaaX_C"/>
</dbReference>
<accession>A0A1H4ZY06</accession>
<feature type="domain" description="Transcriptional repressor PaaX-like N-terminal" evidence="1">
    <location>
        <begin position="60"/>
        <end position="124"/>
    </location>
</feature>
<keyword evidence="5" id="KW-1185">Reference proteome</keyword>
<dbReference type="InterPro" id="IPR036388">
    <property type="entry name" value="WH-like_DNA-bd_sf"/>
</dbReference>
<proteinExistence type="predicted"/>
<protein>
    <submittedName>
        <fullName evidence="4">Transcriptional regulator, PaaX family</fullName>
    </submittedName>
</protein>
<name>A0A1H4ZY06_STRMJ</name>
<dbReference type="Gene3D" id="1.10.10.10">
    <property type="entry name" value="Winged helix-like DNA-binding domain superfamily/Winged helix DNA-binding domain"/>
    <property type="match status" value="1"/>
</dbReference>
<dbReference type="PANTHER" id="PTHR30319:SF1">
    <property type="entry name" value="TRANSCRIPTIONAL REPRESSOR PAAX"/>
    <property type="match status" value="1"/>
</dbReference>
<dbReference type="Gene3D" id="3.30.70.2650">
    <property type="match status" value="1"/>
</dbReference>
<organism evidence="4 5">
    <name type="scientific">Streptomyces melanosporofaciens</name>
    <dbReference type="NCBI Taxonomy" id="67327"/>
    <lineage>
        <taxon>Bacteria</taxon>
        <taxon>Bacillati</taxon>
        <taxon>Actinomycetota</taxon>
        <taxon>Actinomycetes</taxon>
        <taxon>Kitasatosporales</taxon>
        <taxon>Streptomycetaceae</taxon>
        <taxon>Streptomyces</taxon>
        <taxon>Streptomyces violaceusniger group</taxon>
    </lineage>
</organism>
<feature type="domain" description="Transcriptional repressor PaaX-like C-terminal" evidence="2">
    <location>
        <begin position="227"/>
        <end position="315"/>
    </location>
</feature>
<reference evidence="5" key="1">
    <citation type="submission" date="2016-10" db="EMBL/GenBank/DDBJ databases">
        <authorList>
            <person name="Varghese N."/>
            <person name="Submissions S."/>
        </authorList>
    </citation>
    <scope>NUCLEOTIDE SEQUENCE [LARGE SCALE GENOMIC DNA]</scope>
    <source>
        <strain evidence="5">DSM 40318</strain>
    </source>
</reference>
<dbReference type="EMBL" id="FNST01000002">
    <property type="protein sequence ID" value="SED34568.1"/>
    <property type="molecule type" value="Genomic_DNA"/>
</dbReference>
<evidence type="ECO:0000259" key="2">
    <source>
        <dbReference type="Pfam" id="PF08223"/>
    </source>
</evidence>
<dbReference type="Gene3D" id="1.20.58.1460">
    <property type="match status" value="1"/>
</dbReference>
<gene>
    <name evidence="4" type="ORF">SAMN04490356_8069</name>
</gene>
<evidence type="ECO:0000313" key="4">
    <source>
        <dbReference type="EMBL" id="SED34568.1"/>
    </source>
</evidence>
<evidence type="ECO:0000259" key="3">
    <source>
        <dbReference type="Pfam" id="PF20803"/>
    </source>
</evidence>
<dbReference type="InterPro" id="IPR048846">
    <property type="entry name" value="PaaX-like_central"/>
</dbReference>
<dbReference type="PIRSF" id="PIRSF020623">
    <property type="entry name" value="PaaX"/>
    <property type="match status" value="1"/>
</dbReference>
<dbReference type="Proteomes" id="UP000198609">
    <property type="component" value="Unassembled WGS sequence"/>
</dbReference>
<dbReference type="GO" id="GO:0006351">
    <property type="term" value="P:DNA-templated transcription"/>
    <property type="evidence" value="ECO:0007669"/>
    <property type="project" value="InterPro"/>
</dbReference>